<protein>
    <submittedName>
        <fullName evidence="1">Uncharacterized protein</fullName>
    </submittedName>
</protein>
<evidence type="ECO:0000313" key="1">
    <source>
        <dbReference type="EMBL" id="KAI4374964.1"/>
    </source>
</evidence>
<sequence length="382" mass="41646">MEEDREYPNFHLPHDHHRHHHVLTEAHHGLPRKPLGSVGGHGSFYNNYWSHHHDSSDSSGSVSGGVGREVMHKLTSEFSFPRFAESLTSTTFGIAELHLGPSNPEDNSCGDDRILGEKLVSRTAFVEGREDCYGGHGSSSMTSRGDYSCIFGPVYSTADLFKDQESAGVLLDCYEESAPAAFDFLGDRNSPRPNDEVGEITSDDNTLGFLLRPSTERHSVLLEIAAPSFPDKKPFLDCKRPNCSSDATINDREVVPQKKKKVEATPPLKVRKEKLGDRISALQQLVAPFGKTDTASVLLEAIGYINFLQNQVQTLCVPYMKSSRDRNVGGPPLHAGLRPRGLCLVPLPCMSLVAGDGEGDGGLLGRGGGGFWPPVPPYYCSS</sequence>
<evidence type="ECO:0000313" key="2">
    <source>
        <dbReference type="Proteomes" id="UP001057402"/>
    </source>
</evidence>
<proteinExistence type="predicted"/>
<gene>
    <name evidence="1" type="ORF">MLD38_012895</name>
</gene>
<keyword evidence="2" id="KW-1185">Reference proteome</keyword>
<organism evidence="1 2">
    <name type="scientific">Melastoma candidum</name>
    <dbReference type="NCBI Taxonomy" id="119954"/>
    <lineage>
        <taxon>Eukaryota</taxon>
        <taxon>Viridiplantae</taxon>
        <taxon>Streptophyta</taxon>
        <taxon>Embryophyta</taxon>
        <taxon>Tracheophyta</taxon>
        <taxon>Spermatophyta</taxon>
        <taxon>Magnoliopsida</taxon>
        <taxon>eudicotyledons</taxon>
        <taxon>Gunneridae</taxon>
        <taxon>Pentapetalae</taxon>
        <taxon>rosids</taxon>
        <taxon>malvids</taxon>
        <taxon>Myrtales</taxon>
        <taxon>Melastomataceae</taxon>
        <taxon>Melastomatoideae</taxon>
        <taxon>Melastomateae</taxon>
        <taxon>Melastoma</taxon>
    </lineage>
</organism>
<dbReference type="EMBL" id="CM042883">
    <property type="protein sequence ID" value="KAI4374964.1"/>
    <property type="molecule type" value="Genomic_DNA"/>
</dbReference>
<dbReference type="Proteomes" id="UP001057402">
    <property type="component" value="Chromosome 4"/>
</dbReference>
<name>A0ACB9R7U2_9MYRT</name>
<reference evidence="2" key="1">
    <citation type="journal article" date="2023" name="Front. Plant Sci.">
        <title>Chromosomal-level genome assembly of Melastoma candidum provides insights into trichome evolution.</title>
        <authorList>
            <person name="Zhong Y."/>
            <person name="Wu W."/>
            <person name="Sun C."/>
            <person name="Zou P."/>
            <person name="Liu Y."/>
            <person name="Dai S."/>
            <person name="Zhou R."/>
        </authorList>
    </citation>
    <scope>NUCLEOTIDE SEQUENCE [LARGE SCALE GENOMIC DNA]</scope>
</reference>
<comment type="caution">
    <text evidence="1">The sequence shown here is derived from an EMBL/GenBank/DDBJ whole genome shotgun (WGS) entry which is preliminary data.</text>
</comment>
<accession>A0ACB9R7U2</accession>